<feature type="compositionally biased region" description="Low complexity" evidence="1">
    <location>
        <begin position="565"/>
        <end position="585"/>
    </location>
</feature>
<name>A0A074XBX8_9PEZI</name>
<feature type="compositionally biased region" description="Basic and acidic residues" evidence="1">
    <location>
        <begin position="319"/>
        <end position="334"/>
    </location>
</feature>
<dbReference type="AlphaFoldDB" id="A0A074XBX8"/>
<feature type="region of interest" description="Disordered" evidence="1">
    <location>
        <begin position="68"/>
        <end position="91"/>
    </location>
</feature>
<feature type="region of interest" description="Disordered" evidence="1">
    <location>
        <begin position="425"/>
        <end position="639"/>
    </location>
</feature>
<dbReference type="Proteomes" id="UP000027730">
    <property type="component" value="Unassembled WGS sequence"/>
</dbReference>
<feature type="compositionally biased region" description="Polar residues" evidence="1">
    <location>
        <begin position="250"/>
        <end position="269"/>
    </location>
</feature>
<dbReference type="OrthoDB" id="3918305at2759"/>
<dbReference type="GeneID" id="25415372"/>
<feature type="compositionally biased region" description="Polar residues" evidence="1">
    <location>
        <begin position="617"/>
        <end position="626"/>
    </location>
</feature>
<evidence type="ECO:0000313" key="2">
    <source>
        <dbReference type="EMBL" id="KEQ72106.1"/>
    </source>
</evidence>
<feature type="compositionally biased region" description="Polar residues" evidence="1">
    <location>
        <begin position="383"/>
        <end position="397"/>
    </location>
</feature>
<evidence type="ECO:0000313" key="3">
    <source>
        <dbReference type="Proteomes" id="UP000027730"/>
    </source>
</evidence>
<feature type="compositionally biased region" description="Polar residues" evidence="1">
    <location>
        <begin position="299"/>
        <end position="312"/>
    </location>
</feature>
<feature type="compositionally biased region" description="Acidic residues" evidence="1">
    <location>
        <begin position="551"/>
        <end position="562"/>
    </location>
</feature>
<evidence type="ECO:0000256" key="1">
    <source>
        <dbReference type="SAM" id="MobiDB-lite"/>
    </source>
</evidence>
<dbReference type="HOGENOM" id="CLU_428235_0_0_1"/>
<feature type="compositionally biased region" description="Basic and acidic residues" evidence="1">
    <location>
        <begin position="193"/>
        <end position="242"/>
    </location>
</feature>
<dbReference type="EMBL" id="KL584712">
    <property type="protein sequence ID" value="KEQ72106.1"/>
    <property type="molecule type" value="Genomic_DNA"/>
</dbReference>
<feature type="compositionally biased region" description="Low complexity" evidence="1">
    <location>
        <begin position="536"/>
        <end position="545"/>
    </location>
</feature>
<feature type="compositionally biased region" description="Low complexity" evidence="1">
    <location>
        <begin position="427"/>
        <end position="453"/>
    </location>
</feature>
<reference evidence="2 3" key="1">
    <citation type="journal article" date="2014" name="BMC Genomics">
        <title>Genome sequencing of four Aureobasidium pullulans varieties: biotechnological potential, stress tolerance, and description of new species.</title>
        <authorList>
            <person name="Gostin Ar C."/>
            <person name="Ohm R.A."/>
            <person name="Kogej T."/>
            <person name="Sonjak S."/>
            <person name="Turk M."/>
            <person name="Zajc J."/>
            <person name="Zalar P."/>
            <person name="Grube M."/>
            <person name="Sun H."/>
            <person name="Han J."/>
            <person name="Sharma A."/>
            <person name="Chiniquy J."/>
            <person name="Ngan C.Y."/>
            <person name="Lipzen A."/>
            <person name="Barry K."/>
            <person name="Grigoriev I.V."/>
            <person name="Gunde-Cimerman N."/>
        </authorList>
    </citation>
    <scope>NUCLEOTIDE SEQUENCE [LARGE SCALE GENOMIC DNA]</scope>
    <source>
        <strain evidence="2 3">CBS 147.97</strain>
    </source>
</reference>
<dbReference type="RefSeq" id="XP_013426424.1">
    <property type="nucleotide sequence ID" value="XM_013570970.1"/>
</dbReference>
<feature type="compositionally biased region" description="Low complexity" evidence="1">
    <location>
        <begin position="281"/>
        <end position="298"/>
    </location>
</feature>
<sequence>MKEEVDRDLAVREDNIKELQAQLDRVKHDYGNRSPAAWAEDMQQKETEIERLTDQSLEASRLLEQLQQDLDQSRQSAETSLEEGAQELQQRDAQIQTLNEKSTAAHDNIKALEQELAEVKRSGEATVKTVQEDASRKSQDAQDRLKAMEVRLREVNSAKLAVETRFRDLEKRSQDEAEQRQKEISGLRQQSENADHRLKEMDERHTQHQEVARQKHSDTEQLKQENEKLKQDIENLKQDHAKAIAAAVQIPNSQPQKDVQDQTSAPSTKTGRKVVNRSGRSVSKPTSSTASSSETQPTNNVLESTQPRSTGPSIFGPFRDSRSNSYDTRRHSSPQEDDEMLDMNNSQLSFPKPTSRPNSSQSEAQRAFSLGSQEVLTAEGVTFRSQNNQRQAETQVRPSEHGSSSSSLSEVRNLGESYRSAAYLGWEQSQSQERAQESQQQSQDVEPQSQQQSIGLGIFSDLAVGSHAFETPMKPGGKNLQGTGRKLTPRPESQPRQSKPEALQPIKMPELPKGPAATPRVQKKVSALSSGPRNFKLGGSSKGKSISFDVPDAEEEGDDEDDHSAPSSSVRGSSSGSRSPQKRSAPQGPKTNKRQRTESAASVTAPAGQRNAAATPRRSQTSSAIPGSQRRRSSRTSKR</sequence>
<gene>
    <name evidence="2" type="ORF">M436DRAFT_73829</name>
</gene>
<keyword evidence="3" id="KW-1185">Reference proteome</keyword>
<organism evidence="2 3">
    <name type="scientific">Aureobasidium namibiae CBS 147.97</name>
    <dbReference type="NCBI Taxonomy" id="1043004"/>
    <lineage>
        <taxon>Eukaryota</taxon>
        <taxon>Fungi</taxon>
        <taxon>Dikarya</taxon>
        <taxon>Ascomycota</taxon>
        <taxon>Pezizomycotina</taxon>
        <taxon>Dothideomycetes</taxon>
        <taxon>Dothideomycetidae</taxon>
        <taxon>Dothideales</taxon>
        <taxon>Saccotheciaceae</taxon>
        <taxon>Aureobasidium</taxon>
    </lineage>
</organism>
<feature type="compositionally biased region" description="Basic residues" evidence="1">
    <location>
        <begin position="629"/>
        <end position="639"/>
    </location>
</feature>
<feature type="compositionally biased region" description="Polar residues" evidence="1">
    <location>
        <begin position="355"/>
        <end position="375"/>
    </location>
</feature>
<feature type="compositionally biased region" description="Basic and acidic residues" evidence="1">
    <location>
        <begin position="130"/>
        <end position="143"/>
    </location>
</feature>
<feature type="region of interest" description="Disordered" evidence="1">
    <location>
        <begin position="120"/>
        <end position="143"/>
    </location>
</feature>
<feature type="region of interest" description="Disordered" evidence="1">
    <location>
        <begin position="167"/>
        <end position="413"/>
    </location>
</feature>
<accession>A0A074XBX8</accession>
<feature type="compositionally biased region" description="Basic and acidic residues" evidence="1">
    <location>
        <begin position="167"/>
        <end position="185"/>
    </location>
</feature>
<protein>
    <submittedName>
        <fullName evidence="2">Uncharacterized protein</fullName>
    </submittedName>
</protein>
<proteinExistence type="predicted"/>